<proteinExistence type="predicted"/>
<organism evidence="2 3">
    <name type="scientific">Araneus ventricosus</name>
    <name type="common">Orbweaver spider</name>
    <name type="synonym">Epeira ventricosa</name>
    <dbReference type="NCBI Taxonomy" id="182803"/>
    <lineage>
        <taxon>Eukaryota</taxon>
        <taxon>Metazoa</taxon>
        <taxon>Ecdysozoa</taxon>
        <taxon>Arthropoda</taxon>
        <taxon>Chelicerata</taxon>
        <taxon>Arachnida</taxon>
        <taxon>Araneae</taxon>
        <taxon>Araneomorphae</taxon>
        <taxon>Entelegynae</taxon>
        <taxon>Araneoidea</taxon>
        <taxon>Araneidae</taxon>
        <taxon>Araneus</taxon>
    </lineage>
</organism>
<keyword evidence="1" id="KW-0732">Signal</keyword>
<keyword evidence="3" id="KW-1185">Reference proteome</keyword>
<dbReference type="EMBL" id="BGPR01000133">
    <property type="protein sequence ID" value="GBL97782.1"/>
    <property type="molecule type" value="Genomic_DNA"/>
</dbReference>
<comment type="caution">
    <text evidence="2">The sequence shown here is derived from an EMBL/GenBank/DDBJ whole genome shotgun (WGS) entry which is preliminary data.</text>
</comment>
<feature type="chain" id="PRO_5021255144" evidence="1">
    <location>
        <begin position="18"/>
        <end position="99"/>
    </location>
</feature>
<evidence type="ECO:0000313" key="2">
    <source>
        <dbReference type="EMBL" id="GBL97782.1"/>
    </source>
</evidence>
<accession>A0A4Y2C047</accession>
<reference evidence="2 3" key="1">
    <citation type="journal article" date="2019" name="Sci. Rep.">
        <title>Orb-weaving spider Araneus ventricosus genome elucidates the spidroin gene catalogue.</title>
        <authorList>
            <person name="Kono N."/>
            <person name="Nakamura H."/>
            <person name="Ohtoshi R."/>
            <person name="Moran D.A.P."/>
            <person name="Shinohara A."/>
            <person name="Yoshida Y."/>
            <person name="Fujiwara M."/>
            <person name="Mori M."/>
            <person name="Tomita M."/>
            <person name="Arakawa K."/>
        </authorList>
    </citation>
    <scope>NUCLEOTIDE SEQUENCE [LARGE SCALE GENOMIC DNA]</scope>
</reference>
<gene>
    <name evidence="2" type="ORF">AVEN_231947_1</name>
</gene>
<protein>
    <submittedName>
        <fullName evidence="2">Uncharacterized protein</fullName>
    </submittedName>
</protein>
<evidence type="ECO:0000313" key="3">
    <source>
        <dbReference type="Proteomes" id="UP000499080"/>
    </source>
</evidence>
<evidence type="ECO:0000256" key="1">
    <source>
        <dbReference type="SAM" id="SignalP"/>
    </source>
</evidence>
<dbReference type="Proteomes" id="UP000499080">
    <property type="component" value="Unassembled WGS sequence"/>
</dbReference>
<name>A0A4Y2C047_ARAVE</name>
<sequence>MLHFAWMFLISLKPLLHRQSKLLFREKSGNFYRSISIVLRDQECEPTAKCHQMSLSFYEHQAVQKQYRDRDGWVTSKQFNNNRPSKSSTMLNELINYCT</sequence>
<feature type="signal peptide" evidence="1">
    <location>
        <begin position="1"/>
        <end position="17"/>
    </location>
</feature>
<dbReference type="AlphaFoldDB" id="A0A4Y2C047"/>